<evidence type="ECO:0000313" key="2">
    <source>
        <dbReference type="Proteomes" id="UP001152795"/>
    </source>
</evidence>
<reference evidence="1" key="1">
    <citation type="submission" date="2020-04" db="EMBL/GenBank/DDBJ databases">
        <authorList>
            <person name="Alioto T."/>
            <person name="Alioto T."/>
            <person name="Gomez Garrido J."/>
        </authorList>
    </citation>
    <scope>NUCLEOTIDE SEQUENCE</scope>
    <source>
        <strain evidence="1">A484AB</strain>
    </source>
</reference>
<evidence type="ECO:0000313" key="1">
    <source>
        <dbReference type="EMBL" id="CAB4000497.1"/>
    </source>
</evidence>
<dbReference type="Proteomes" id="UP001152795">
    <property type="component" value="Unassembled WGS sequence"/>
</dbReference>
<organism evidence="1 2">
    <name type="scientific">Paramuricea clavata</name>
    <name type="common">Red gorgonian</name>
    <name type="synonym">Violescent sea-whip</name>
    <dbReference type="NCBI Taxonomy" id="317549"/>
    <lineage>
        <taxon>Eukaryota</taxon>
        <taxon>Metazoa</taxon>
        <taxon>Cnidaria</taxon>
        <taxon>Anthozoa</taxon>
        <taxon>Octocorallia</taxon>
        <taxon>Malacalcyonacea</taxon>
        <taxon>Plexauridae</taxon>
        <taxon>Paramuricea</taxon>
    </lineage>
</organism>
<accession>A0A7D9I903</accession>
<name>A0A7D9I903_PARCT</name>
<dbReference type="OrthoDB" id="10605573at2759"/>
<gene>
    <name evidence="1" type="ORF">PACLA_8A048237</name>
</gene>
<comment type="caution">
    <text evidence="1">The sequence shown here is derived from an EMBL/GenBank/DDBJ whole genome shotgun (WGS) entry which is preliminary data.</text>
</comment>
<protein>
    <submittedName>
        <fullName evidence="1">Uncharacterized protein</fullName>
    </submittedName>
</protein>
<proteinExistence type="predicted"/>
<feature type="non-terminal residue" evidence="1">
    <location>
        <position position="1"/>
    </location>
</feature>
<keyword evidence="2" id="KW-1185">Reference proteome</keyword>
<sequence length="87" mass="9961">AFEEVSTLLKFILDRGNEFFSSVSDVIGIKNLDIFGIYYILDTSKPPEQKCLILPAEDAAFILRINDYENLHHIHSGYLINVSRDIM</sequence>
<dbReference type="AlphaFoldDB" id="A0A7D9I903"/>
<dbReference type="EMBL" id="CACRXK020003851">
    <property type="protein sequence ID" value="CAB4000497.1"/>
    <property type="molecule type" value="Genomic_DNA"/>
</dbReference>